<name>A0A0G2F1F6_PHACM</name>
<comment type="caution">
    <text evidence="8">The sequence shown here is derived from an EMBL/GenBank/DDBJ whole genome shotgun (WGS) entry which is preliminary data.</text>
</comment>
<feature type="transmembrane region" description="Helical" evidence="6">
    <location>
        <begin position="129"/>
        <end position="154"/>
    </location>
</feature>
<feature type="transmembrane region" description="Helical" evidence="6">
    <location>
        <begin position="444"/>
        <end position="463"/>
    </location>
</feature>
<feature type="transmembrane region" description="Helical" evidence="6">
    <location>
        <begin position="338"/>
        <end position="357"/>
    </location>
</feature>
<dbReference type="Pfam" id="PF07690">
    <property type="entry name" value="MFS_1"/>
    <property type="match status" value="1"/>
</dbReference>
<dbReference type="PROSITE" id="PS50850">
    <property type="entry name" value="MFS"/>
    <property type="match status" value="1"/>
</dbReference>
<dbReference type="PANTHER" id="PTHR23501">
    <property type="entry name" value="MAJOR FACILITATOR SUPERFAMILY"/>
    <property type="match status" value="1"/>
</dbReference>
<feature type="transmembrane region" description="Helical" evidence="6">
    <location>
        <begin position="576"/>
        <end position="598"/>
    </location>
</feature>
<evidence type="ECO:0000256" key="1">
    <source>
        <dbReference type="ARBA" id="ARBA00004141"/>
    </source>
</evidence>
<evidence type="ECO:0000256" key="3">
    <source>
        <dbReference type="ARBA" id="ARBA00022989"/>
    </source>
</evidence>
<dbReference type="Proteomes" id="UP000053317">
    <property type="component" value="Unassembled WGS sequence"/>
</dbReference>
<dbReference type="Gene3D" id="1.20.1250.20">
    <property type="entry name" value="MFS general substrate transporter like domains"/>
    <property type="match status" value="1"/>
</dbReference>
<feature type="compositionally biased region" description="Polar residues" evidence="5">
    <location>
        <begin position="33"/>
        <end position="45"/>
    </location>
</feature>
<keyword evidence="2 6" id="KW-0812">Transmembrane</keyword>
<keyword evidence="9" id="KW-1185">Reference proteome</keyword>
<dbReference type="CDD" id="cd17502">
    <property type="entry name" value="MFS_Azr1_MDR_like"/>
    <property type="match status" value="1"/>
</dbReference>
<feature type="transmembrane region" description="Helical" evidence="6">
    <location>
        <begin position="419"/>
        <end position="437"/>
    </location>
</feature>
<evidence type="ECO:0000256" key="4">
    <source>
        <dbReference type="ARBA" id="ARBA00023136"/>
    </source>
</evidence>
<feature type="compositionally biased region" description="Basic and acidic residues" evidence="5">
    <location>
        <begin position="87"/>
        <end position="96"/>
    </location>
</feature>
<evidence type="ECO:0000256" key="2">
    <source>
        <dbReference type="ARBA" id="ARBA00022692"/>
    </source>
</evidence>
<dbReference type="InterPro" id="IPR036259">
    <property type="entry name" value="MFS_trans_sf"/>
</dbReference>
<feature type="transmembrane region" description="Helical" evidence="6">
    <location>
        <begin position="505"/>
        <end position="525"/>
    </location>
</feature>
<feature type="region of interest" description="Disordered" evidence="5">
    <location>
        <begin position="1"/>
        <end position="96"/>
    </location>
</feature>
<evidence type="ECO:0000313" key="8">
    <source>
        <dbReference type="EMBL" id="KKY28642.1"/>
    </source>
</evidence>
<organism evidence="8 9">
    <name type="scientific">Phaeomoniella chlamydospora</name>
    <name type="common">Phaeoacremonium chlamydosporum</name>
    <dbReference type="NCBI Taxonomy" id="158046"/>
    <lineage>
        <taxon>Eukaryota</taxon>
        <taxon>Fungi</taxon>
        <taxon>Dikarya</taxon>
        <taxon>Ascomycota</taxon>
        <taxon>Pezizomycotina</taxon>
        <taxon>Eurotiomycetes</taxon>
        <taxon>Chaetothyriomycetidae</taxon>
        <taxon>Phaeomoniellales</taxon>
        <taxon>Phaeomoniellaceae</taxon>
        <taxon>Phaeomoniella</taxon>
    </lineage>
</organism>
<feature type="transmembrane region" description="Helical" evidence="6">
    <location>
        <begin position="309"/>
        <end position="326"/>
    </location>
</feature>
<feature type="transmembrane region" description="Helical" evidence="6">
    <location>
        <begin position="235"/>
        <end position="256"/>
    </location>
</feature>
<dbReference type="GO" id="GO:0005886">
    <property type="term" value="C:plasma membrane"/>
    <property type="evidence" value="ECO:0007669"/>
    <property type="project" value="TreeGrafter"/>
</dbReference>
<feature type="transmembrane region" description="Helical" evidence="6">
    <location>
        <begin position="475"/>
        <end position="498"/>
    </location>
</feature>
<dbReference type="SUPFAM" id="SSF103473">
    <property type="entry name" value="MFS general substrate transporter"/>
    <property type="match status" value="1"/>
</dbReference>
<dbReference type="PANTHER" id="PTHR23501:SF198">
    <property type="entry name" value="AZOLE RESISTANCE PROTEIN 1-RELATED"/>
    <property type="match status" value="1"/>
</dbReference>
<dbReference type="EMBL" id="LCWF01000010">
    <property type="protein sequence ID" value="KKY28642.1"/>
    <property type="molecule type" value="Genomic_DNA"/>
</dbReference>
<dbReference type="InterPro" id="IPR011701">
    <property type="entry name" value="MFS"/>
</dbReference>
<accession>A0A0G2F1F6</accession>
<evidence type="ECO:0000256" key="5">
    <source>
        <dbReference type="SAM" id="MobiDB-lite"/>
    </source>
</evidence>
<dbReference type="AlphaFoldDB" id="A0A0G2F1F6"/>
<reference evidence="8 9" key="1">
    <citation type="submission" date="2015-05" db="EMBL/GenBank/DDBJ databases">
        <title>Distinctive expansion of gene families associated with plant cell wall degradation and secondary metabolism in the genomes of grapevine trunk pathogens.</title>
        <authorList>
            <person name="Lawrence D.P."/>
            <person name="Travadon R."/>
            <person name="Rolshausen P.E."/>
            <person name="Baumgartner K."/>
        </authorList>
    </citation>
    <scope>NUCLEOTIDE SEQUENCE [LARGE SCALE GENOMIC DNA]</scope>
    <source>
        <strain evidence="8">UCRPC4</strain>
    </source>
</reference>
<dbReference type="OrthoDB" id="10021397at2759"/>
<comment type="subcellular location">
    <subcellularLocation>
        <location evidence="1">Membrane</location>
        <topology evidence="1">Multi-pass membrane protein</topology>
    </subcellularLocation>
</comment>
<keyword evidence="4 6" id="KW-0472">Membrane</keyword>
<feature type="transmembrane region" description="Helical" evidence="6">
    <location>
        <begin position="198"/>
        <end position="223"/>
    </location>
</feature>
<dbReference type="GO" id="GO:0022857">
    <property type="term" value="F:transmembrane transporter activity"/>
    <property type="evidence" value="ECO:0007669"/>
    <property type="project" value="InterPro"/>
</dbReference>
<proteinExistence type="predicted"/>
<evidence type="ECO:0000259" key="7">
    <source>
        <dbReference type="PROSITE" id="PS50850"/>
    </source>
</evidence>
<feature type="compositionally biased region" description="Basic and acidic residues" evidence="5">
    <location>
        <begin position="60"/>
        <end position="76"/>
    </location>
</feature>
<feature type="domain" description="Major facilitator superfamily (MFS) profile" evidence="7">
    <location>
        <begin position="132"/>
        <end position="603"/>
    </location>
</feature>
<sequence length="614" mass="65599">MKVPWKKMNVPVASATGGPRQSAVVAEGHDNTVTKSSGKAGSTSEQHTRTEGEGINSATDEEHHEMLKTRTSREDTSNQALASAGTDKTEDGIDDEKIQDLTKTETATTNASSVDEPEDESKYPKGLPLYLLTFGLCLGTFVVALDNTIIATAIPRITTVFDSLNDIGWYGSAYLLTTASLQPSLGKVYTFFNVKMTYVISVAIFELGSVLCGAAVNSPMLIVGRAIAGAGASGIFSGALTIVGMFGIASIVGPILGGAFTDKVSWRWCFYINLPIGAICILSVLFFFKNPVRKESKLTLKEKILELDLFGAMFLITAVVCLLLALQYGGTTYPWHDSRVWGCFLGFGLLISVFLFIQFRRGDRATLPPRILLKQRTVFACSWFSFFLSMALYVIIYYVPIWFQAVRGVSAQESGIRTVPFLLSNILAAIPVGALVSKVGYYTPFIWVGSAIFPVGTGLLYLLKVDSGPGQWIGYQILAGIAAGICVQLPFVAVQCVLSKKDMATGNAVAVFFNSMGGAIGVSIAENIFSNGLIEQIPKHAPGANLAAIVTAGATHFRDVVPKSQLHGVLVGYNVAVVNCFLIGVASASIAFLEGFLFEMKSVKGKALTPGGAA</sequence>
<dbReference type="Gene3D" id="1.20.1720.10">
    <property type="entry name" value="Multidrug resistance protein D"/>
    <property type="match status" value="1"/>
</dbReference>
<reference evidence="8 9" key="2">
    <citation type="submission" date="2015-05" db="EMBL/GenBank/DDBJ databases">
        <authorList>
            <person name="Morales-Cruz A."/>
            <person name="Amrine K.C."/>
            <person name="Cantu D."/>
        </authorList>
    </citation>
    <scope>NUCLEOTIDE SEQUENCE [LARGE SCALE GENOMIC DNA]</scope>
    <source>
        <strain evidence="8">UCRPC4</strain>
    </source>
</reference>
<feature type="transmembrane region" description="Helical" evidence="6">
    <location>
        <begin position="378"/>
        <end position="399"/>
    </location>
</feature>
<evidence type="ECO:0000256" key="6">
    <source>
        <dbReference type="SAM" id="Phobius"/>
    </source>
</evidence>
<evidence type="ECO:0000313" key="9">
    <source>
        <dbReference type="Proteomes" id="UP000053317"/>
    </source>
</evidence>
<feature type="transmembrane region" description="Helical" evidence="6">
    <location>
        <begin position="268"/>
        <end position="288"/>
    </location>
</feature>
<keyword evidence="3 6" id="KW-1133">Transmembrane helix</keyword>
<protein>
    <submittedName>
        <fullName evidence="8">Putative mfs transporter</fullName>
    </submittedName>
</protein>
<dbReference type="FunFam" id="1.20.1250.20:FF:000196">
    <property type="entry name" value="MFS toxin efflux pump (AflT)"/>
    <property type="match status" value="1"/>
</dbReference>
<gene>
    <name evidence="8" type="ORF">UCRPC4_g00448</name>
</gene>
<dbReference type="InterPro" id="IPR020846">
    <property type="entry name" value="MFS_dom"/>
</dbReference>